<comment type="caution">
    <text evidence="2">The sequence shown here is derived from an EMBL/GenBank/DDBJ whole genome shotgun (WGS) entry which is preliminary data.</text>
</comment>
<dbReference type="Pfam" id="PF08241">
    <property type="entry name" value="Methyltransf_11"/>
    <property type="match status" value="1"/>
</dbReference>
<organism evidence="2 3">
    <name type="scientific">Phormidium pseudopriestleyi FRX01</name>
    <dbReference type="NCBI Taxonomy" id="1759528"/>
    <lineage>
        <taxon>Bacteria</taxon>
        <taxon>Bacillati</taxon>
        <taxon>Cyanobacteriota</taxon>
        <taxon>Cyanophyceae</taxon>
        <taxon>Oscillatoriophycideae</taxon>
        <taxon>Oscillatoriales</taxon>
        <taxon>Oscillatoriaceae</taxon>
        <taxon>Phormidium</taxon>
    </lineage>
</organism>
<gene>
    <name evidence="2" type="ORF">J0895_02680</name>
</gene>
<dbReference type="EMBL" id="JAFLQW010000064">
    <property type="protein sequence ID" value="MBO0348026.1"/>
    <property type="molecule type" value="Genomic_DNA"/>
</dbReference>
<dbReference type="SUPFAM" id="SSF53335">
    <property type="entry name" value="S-adenosyl-L-methionine-dependent methyltransferases"/>
    <property type="match status" value="1"/>
</dbReference>
<proteinExistence type="predicted"/>
<evidence type="ECO:0000259" key="1">
    <source>
        <dbReference type="Pfam" id="PF08241"/>
    </source>
</evidence>
<evidence type="ECO:0000313" key="3">
    <source>
        <dbReference type="Proteomes" id="UP000664844"/>
    </source>
</evidence>
<dbReference type="CDD" id="cd02440">
    <property type="entry name" value="AdoMet_MTases"/>
    <property type="match status" value="1"/>
</dbReference>
<feature type="domain" description="Methyltransferase type 11" evidence="1">
    <location>
        <begin position="66"/>
        <end position="151"/>
    </location>
</feature>
<dbReference type="Proteomes" id="UP000664844">
    <property type="component" value="Unassembled WGS sequence"/>
</dbReference>
<keyword evidence="3" id="KW-1185">Reference proteome</keyword>
<dbReference type="GO" id="GO:0032259">
    <property type="term" value="P:methylation"/>
    <property type="evidence" value="ECO:0007669"/>
    <property type="project" value="UniProtKB-KW"/>
</dbReference>
<reference evidence="2 3" key="1">
    <citation type="submission" date="2021-03" db="EMBL/GenBank/DDBJ databases">
        <title>Metabolic Capacity of the Antarctic Cyanobacterium Phormidium pseudopriestleyi that Sustains Oxygenic Photosynthesis in the Presence of Hydrogen Sulfide.</title>
        <authorList>
            <person name="Lumian J.E."/>
            <person name="Jungblut A.D."/>
            <person name="Dillon M.L."/>
            <person name="Hawes I."/>
            <person name="Doran P.T."/>
            <person name="Mackey T.J."/>
            <person name="Dick G.J."/>
            <person name="Grettenberger C.L."/>
            <person name="Sumner D.Y."/>
        </authorList>
    </citation>
    <scope>NUCLEOTIDE SEQUENCE [LARGE SCALE GENOMIC DNA]</scope>
    <source>
        <strain evidence="2 3">FRX01</strain>
    </source>
</reference>
<dbReference type="InterPro" id="IPR029063">
    <property type="entry name" value="SAM-dependent_MTases_sf"/>
</dbReference>
<dbReference type="Gene3D" id="3.40.50.150">
    <property type="entry name" value="Vaccinia Virus protein VP39"/>
    <property type="match status" value="1"/>
</dbReference>
<keyword evidence="2" id="KW-0489">Methyltransferase</keyword>
<sequence>MNSGVQQQKESFENIYTHSKNWEHWDSKDPLTRYLLDRRLQIGVDHLMERTNSSPADWDVLVLCGGVGGEGTVLANMGFRSVTVSDISENALQVCKVRDPRLKTQVLNGEKLEVADGSYDLVLVQDGLHHLPRPVLGLTEMLRVAKKAAIVIEPHAGIVANLLGTVWEDHGGTVNYVFRWNELLLEQATRSYLLQSPCYVKALRLWNHNIVMSRFAKKLWNKQAGLQAVKLSYLLLDLLFGKVGNMMIGVVIKNP</sequence>
<dbReference type="GO" id="GO:0008168">
    <property type="term" value="F:methyltransferase activity"/>
    <property type="evidence" value="ECO:0007669"/>
    <property type="project" value="UniProtKB-KW"/>
</dbReference>
<accession>A0ABS3FMZ8</accession>
<dbReference type="InterPro" id="IPR013216">
    <property type="entry name" value="Methyltransf_11"/>
</dbReference>
<keyword evidence="2" id="KW-0808">Transferase</keyword>
<evidence type="ECO:0000313" key="2">
    <source>
        <dbReference type="EMBL" id="MBO0348026.1"/>
    </source>
</evidence>
<dbReference type="RefSeq" id="WP_207086595.1">
    <property type="nucleotide sequence ID" value="NZ_JAFLQW010000064.1"/>
</dbReference>
<protein>
    <submittedName>
        <fullName evidence="2">Class I SAM-dependent methyltransferase</fullName>
    </submittedName>
</protein>
<name>A0ABS3FMZ8_9CYAN</name>